<dbReference type="EMBL" id="JASCZI010060441">
    <property type="protein sequence ID" value="MED6131548.1"/>
    <property type="molecule type" value="Genomic_DNA"/>
</dbReference>
<sequence>MAPRGCSRRQSREDDRDEQPGEAGPDAQAAPVPQEGEDLHRLNREWHIAGALRERILLPRRCQFLMPVPERLMTYLDEAGFGHACQLRDFVFDAPLLSAFVERWRPETHTLAPFITVLQPQAIRETAQPRLHFRP</sequence>
<evidence type="ECO:0000313" key="3">
    <source>
        <dbReference type="Proteomes" id="UP001341840"/>
    </source>
</evidence>
<proteinExistence type="predicted"/>
<evidence type="ECO:0000256" key="1">
    <source>
        <dbReference type="SAM" id="MobiDB-lite"/>
    </source>
</evidence>
<accession>A0ABU6S611</accession>
<comment type="caution">
    <text evidence="2">The sequence shown here is derived from an EMBL/GenBank/DDBJ whole genome shotgun (WGS) entry which is preliminary data.</text>
</comment>
<dbReference type="Proteomes" id="UP001341840">
    <property type="component" value="Unassembled WGS sequence"/>
</dbReference>
<name>A0ABU6S611_9FABA</name>
<keyword evidence="3" id="KW-1185">Reference proteome</keyword>
<evidence type="ECO:0008006" key="4">
    <source>
        <dbReference type="Google" id="ProtNLM"/>
    </source>
</evidence>
<feature type="region of interest" description="Disordered" evidence="1">
    <location>
        <begin position="1"/>
        <end position="39"/>
    </location>
</feature>
<gene>
    <name evidence="2" type="ORF">PIB30_010868</name>
</gene>
<organism evidence="2 3">
    <name type="scientific">Stylosanthes scabra</name>
    <dbReference type="NCBI Taxonomy" id="79078"/>
    <lineage>
        <taxon>Eukaryota</taxon>
        <taxon>Viridiplantae</taxon>
        <taxon>Streptophyta</taxon>
        <taxon>Embryophyta</taxon>
        <taxon>Tracheophyta</taxon>
        <taxon>Spermatophyta</taxon>
        <taxon>Magnoliopsida</taxon>
        <taxon>eudicotyledons</taxon>
        <taxon>Gunneridae</taxon>
        <taxon>Pentapetalae</taxon>
        <taxon>rosids</taxon>
        <taxon>fabids</taxon>
        <taxon>Fabales</taxon>
        <taxon>Fabaceae</taxon>
        <taxon>Papilionoideae</taxon>
        <taxon>50 kb inversion clade</taxon>
        <taxon>dalbergioids sensu lato</taxon>
        <taxon>Dalbergieae</taxon>
        <taxon>Pterocarpus clade</taxon>
        <taxon>Stylosanthes</taxon>
    </lineage>
</organism>
<evidence type="ECO:0000313" key="2">
    <source>
        <dbReference type="EMBL" id="MED6131548.1"/>
    </source>
</evidence>
<protein>
    <recommendedName>
        <fullName evidence="4">Aminotransferase-like plant mobile domain-containing protein</fullName>
    </recommendedName>
</protein>
<reference evidence="2 3" key="1">
    <citation type="journal article" date="2023" name="Plants (Basel)">
        <title>Bridging the Gap: Combining Genomics and Transcriptomics Approaches to Understand Stylosanthes scabra, an Orphan Legume from the Brazilian Caatinga.</title>
        <authorList>
            <person name="Ferreira-Neto J.R.C."/>
            <person name="da Silva M.D."/>
            <person name="Binneck E."/>
            <person name="de Melo N.F."/>
            <person name="da Silva R.H."/>
            <person name="de Melo A.L.T.M."/>
            <person name="Pandolfi V."/>
            <person name="Bustamante F.O."/>
            <person name="Brasileiro-Vidal A.C."/>
            <person name="Benko-Iseppon A.M."/>
        </authorList>
    </citation>
    <scope>NUCLEOTIDE SEQUENCE [LARGE SCALE GENOMIC DNA]</scope>
    <source>
        <tissue evidence="2">Leaves</tissue>
    </source>
</reference>